<dbReference type="PANTHER" id="PTHR10744:SF1">
    <property type="entry name" value="SMALL RIBOSOMAL SUBUNIT PROTEIN US17M"/>
    <property type="match status" value="1"/>
</dbReference>
<comment type="subunit">
    <text evidence="6">Part of the 30S ribosomal subunit.</text>
</comment>
<dbReference type="PANTHER" id="PTHR10744">
    <property type="entry name" value="40S RIBOSOMAL PROTEIN S11 FAMILY MEMBER"/>
    <property type="match status" value="1"/>
</dbReference>
<dbReference type="Proteomes" id="UP000006764">
    <property type="component" value="Chromosome"/>
</dbReference>
<comment type="function">
    <text evidence="6">One of the primary rRNA binding proteins, it binds specifically to the 5'-end of 16S ribosomal RNA.</text>
</comment>
<dbReference type="STRING" id="391936.S7S_02885"/>
<dbReference type="NCBIfam" id="NF004123">
    <property type="entry name" value="PRK05610.1"/>
    <property type="match status" value="1"/>
</dbReference>
<keyword evidence="4 6" id="KW-0689">Ribosomal protein</keyword>
<dbReference type="CDD" id="cd00364">
    <property type="entry name" value="Ribosomal_uS17"/>
    <property type="match status" value="1"/>
</dbReference>
<dbReference type="InterPro" id="IPR000266">
    <property type="entry name" value="Ribosomal_uS17"/>
</dbReference>
<dbReference type="InterPro" id="IPR012340">
    <property type="entry name" value="NA-bd_OB-fold"/>
</dbReference>
<keyword evidence="5 6" id="KW-0687">Ribonucleoprotein</keyword>
<sequence>MAEANQKTKRTATGKVISNKADKTITVLVERQVKHPLYGKFIRRSTKLTAHDETNQCREGDLVTIEECRPLSKKKTWMLVSVVEQAQQA</sequence>
<dbReference type="PRINTS" id="PR00973">
    <property type="entry name" value="RIBOSOMALS17"/>
</dbReference>
<evidence type="ECO:0000256" key="7">
    <source>
        <dbReference type="RuleBase" id="RU003872"/>
    </source>
</evidence>
<dbReference type="Pfam" id="PF00366">
    <property type="entry name" value="Ribosomal_S17"/>
    <property type="match status" value="1"/>
</dbReference>
<dbReference type="KEGG" id="apac:S7S_02885"/>
<dbReference type="AlphaFoldDB" id="A0A0B4XG32"/>
<dbReference type="SUPFAM" id="SSF50249">
    <property type="entry name" value="Nucleic acid-binding proteins"/>
    <property type="match status" value="1"/>
</dbReference>
<dbReference type="HOGENOM" id="CLU_073626_1_1_6"/>
<evidence type="ECO:0000256" key="5">
    <source>
        <dbReference type="ARBA" id="ARBA00023274"/>
    </source>
</evidence>
<dbReference type="PROSITE" id="PS00056">
    <property type="entry name" value="RIBOSOMAL_S17"/>
    <property type="match status" value="1"/>
</dbReference>
<dbReference type="NCBIfam" id="TIGR03635">
    <property type="entry name" value="uS17_bact"/>
    <property type="match status" value="1"/>
</dbReference>
<evidence type="ECO:0000256" key="6">
    <source>
        <dbReference type="HAMAP-Rule" id="MF_01345"/>
    </source>
</evidence>
<dbReference type="GO" id="GO:0019843">
    <property type="term" value="F:rRNA binding"/>
    <property type="evidence" value="ECO:0007669"/>
    <property type="project" value="UniProtKB-UniRule"/>
</dbReference>
<evidence type="ECO:0000313" key="9">
    <source>
        <dbReference type="Proteomes" id="UP000006764"/>
    </source>
</evidence>
<keyword evidence="3 6" id="KW-0694">RNA-binding</keyword>
<name>A0A0B4XG32_9GAMM</name>
<proteinExistence type="inferred from homology"/>
<dbReference type="RefSeq" id="WP_008739973.1">
    <property type="nucleotide sequence ID" value="NZ_CP004387.1"/>
</dbReference>
<comment type="similarity">
    <text evidence="1 6 7">Belongs to the universal ribosomal protein uS17 family.</text>
</comment>
<evidence type="ECO:0000313" key="8">
    <source>
        <dbReference type="EMBL" id="AJD46999.1"/>
    </source>
</evidence>
<protein>
    <recommendedName>
        <fullName evidence="6">Small ribosomal subunit protein uS17</fullName>
    </recommendedName>
</protein>
<evidence type="ECO:0000256" key="1">
    <source>
        <dbReference type="ARBA" id="ARBA00010254"/>
    </source>
</evidence>
<evidence type="ECO:0000256" key="3">
    <source>
        <dbReference type="ARBA" id="ARBA00022884"/>
    </source>
</evidence>
<dbReference type="InterPro" id="IPR019979">
    <property type="entry name" value="Ribosomal_uS17_CS"/>
</dbReference>
<organism evidence="8 9">
    <name type="scientific">Isoalcanivorax pacificus W11-5</name>
    <dbReference type="NCBI Taxonomy" id="391936"/>
    <lineage>
        <taxon>Bacteria</taxon>
        <taxon>Pseudomonadati</taxon>
        <taxon>Pseudomonadota</taxon>
        <taxon>Gammaproteobacteria</taxon>
        <taxon>Oceanospirillales</taxon>
        <taxon>Alcanivoracaceae</taxon>
        <taxon>Isoalcanivorax</taxon>
    </lineage>
</organism>
<dbReference type="HAMAP" id="MF_01345_B">
    <property type="entry name" value="Ribosomal_uS17_B"/>
    <property type="match status" value="1"/>
</dbReference>
<reference evidence="8 9" key="1">
    <citation type="journal article" date="2012" name="J. Bacteriol.">
        <title>Genome sequence of an alkane-degrading bacterium, Alcanivorax pacificus type strain W11-5, isolated from deep sea sediment.</title>
        <authorList>
            <person name="Lai Q."/>
            <person name="Shao Z."/>
        </authorList>
    </citation>
    <scope>NUCLEOTIDE SEQUENCE [LARGE SCALE GENOMIC DNA]</scope>
    <source>
        <strain evidence="8 9">W11-5</strain>
    </source>
</reference>
<dbReference type="GO" id="GO:0003735">
    <property type="term" value="F:structural constituent of ribosome"/>
    <property type="evidence" value="ECO:0007669"/>
    <property type="project" value="UniProtKB-UniRule"/>
</dbReference>
<dbReference type="InterPro" id="IPR019984">
    <property type="entry name" value="Ribosomal_uS17_bact/chlr"/>
</dbReference>
<dbReference type="Gene3D" id="2.40.50.140">
    <property type="entry name" value="Nucleic acid-binding proteins"/>
    <property type="match status" value="1"/>
</dbReference>
<dbReference type="EMBL" id="CP004387">
    <property type="protein sequence ID" value="AJD46999.1"/>
    <property type="molecule type" value="Genomic_DNA"/>
</dbReference>
<evidence type="ECO:0000256" key="2">
    <source>
        <dbReference type="ARBA" id="ARBA00022730"/>
    </source>
</evidence>
<gene>
    <name evidence="6" type="primary">rpsQ</name>
    <name evidence="8" type="ORF">S7S_02885</name>
</gene>
<keyword evidence="9" id="KW-1185">Reference proteome</keyword>
<evidence type="ECO:0000256" key="4">
    <source>
        <dbReference type="ARBA" id="ARBA00022980"/>
    </source>
</evidence>
<keyword evidence="2 6" id="KW-0699">rRNA-binding</keyword>
<accession>A0A0B4XG32</accession>
<dbReference type="GO" id="GO:0022627">
    <property type="term" value="C:cytosolic small ribosomal subunit"/>
    <property type="evidence" value="ECO:0007669"/>
    <property type="project" value="UniProtKB-UniRule"/>
</dbReference>
<dbReference type="OrthoDB" id="9811714at2"/>
<dbReference type="GO" id="GO:0006412">
    <property type="term" value="P:translation"/>
    <property type="evidence" value="ECO:0007669"/>
    <property type="project" value="UniProtKB-UniRule"/>
</dbReference>